<protein>
    <recommendedName>
        <fullName evidence="3">Nucleotidyltransferase</fullName>
    </recommendedName>
</protein>
<dbReference type="SUPFAM" id="SSF81301">
    <property type="entry name" value="Nucleotidyltransferase"/>
    <property type="match status" value="1"/>
</dbReference>
<dbReference type="AlphaFoldDB" id="A0AA39MZU6"/>
<dbReference type="GeneID" id="85366680"/>
<dbReference type="Proteomes" id="UP001175211">
    <property type="component" value="Unassembled WGS sequence"/>
</dbReference>
<accession>A0AA39MZU6</accession>
<evidence type="ECO:0000313" key="2">
    <source>
        <dbReference type="Proteomes" id="UP001175211"/>
    </source>
</evidence>
<reference evidence="1" key="1">
    <citation type="submission" date="2023-06" db="EMBL/GenBank/DDBJ databases">
        <authorList>
            <consortium name="Lawrence Berkeley National Laboratory"/>
            <person name="Ahrendt S."/>
            <person name="Sahu N."/>
            <person name="Indic B."/>
            <person name="Wong-Bajracharya J."/>
            <person name="Merenyi Z."/>
            <person name="Ke H.-M."/>
            <person name="Monk M."/>
            <person name="Kocsube S."/>
            <person name="Drula E."/>
            <person name="Lipzen A."/>
            <person name="Balint B."/>
            <person name="Henrissat B."/>
            <person name="Andreopoulos B."/>
            <person name="Martin F.M."/>
            <person name="Harder C.B."/>
            <person name="Rigling D."/>
            <person name="Ford K.L."/>
            <person name="Foster G.D."/>
            <person name="Pangilinan J."/>
            <person name="Papanicolaou A."/>
            <person name="Barry K."/>
            <person name="LaButti K."/>
            <person name="Viragh M."/>
            <person name="Koriabine M."/>
            <person name="Yan M."/>
            <person name="Riley R."/>
            <person name="Champramary S."/>
            <person name="Plett K.L."/>
            <person name="Tsai I.J."/>
            <person name="Slot J."/>
            <person name="Sipos G."/>
            <person name="Plett J."/>
            <person name="Nagy L.G."/>
            <person name="Grigoriev I.V."/>
        </authorList>
    </citation>
    <scope>NUCLEOTIDE SEQUENCE</scope>
    <source>
        <strain evidence="1">CCBAS 213</strain>
    </source>
</reference>
<gene>
    <name evidence="1" type="ORF">EV420DRAFT_695250</name>
</gene>
<dbReference type="EMBL" id="JAUEPS010000031">
    <property type="protein sequence ID" value="KAK0452179.1"/>
    <property type="molecule type" value="Genomic_DNA"/>
</dbReference>
<dbReference type="RefSeq" id="XP_060328013.1">
    <property type="nucleotide sequence ID" value="XM_060483132.1"/>
</dbReference>
<comment type="caution">
    <text evidence="1">The sequence shown here is derived from an EMBL/GenBank/DDBJ whole genome shotgun (WGS) entry which is preliminary data.</text>
</comment>
<name>A0AA39MZU6_ARMTA</name>
<sequence>MSPTTPLIPKQGHLAVIFRAAKQATRLLRDAGYTFAIMGSLACYLYGNERPPNDVDILISSRICDIEPLKRFLVAQNPDNFYLVDAKTPRARWKVLWYQDHGRDGNLERTKVDIMKPGTMQLPMIFSEAIVDKQGLPVVPLSILLLHKLRGWEDNMKSRKAYLRRKHNANVGDIGSLLRIVIEGMGKQEKKNSKRWKRFAQEQFSKIFQDGTKRRVKLFSERYPEYGDMWKELGW</sequence>
<evidence type="ECO:0000313" key="1">
    <source>
        <dbReference type="EMBL" id="KAK0452179.1"/>
    </source>
</evidence>
<keyword evidence="2" id="KW-1185">Reference proteome</keyword>
<organism evidence="1 2">
    <name type="scientific">Armillaria tabescens</name>
    <name type="common">Ringless honey mushroom</name>
    <name type="synonym">Agaricus tabescens</name>
    <dbReference type="NCBI Taxonomy" id="1929756"/>
    <lineage>
        <taxon>Eukaryota</taxon>
        <taxon>Fungi</taxon>
        <taxon>Dikarya</taxon>
        <taxon>Basidiomycota</taxon>
        <taxon>Agaricomycotina</taxon>
        <taxon>Agaricomycetes</taxon>
        <taxon>Agaricomycetidae</taxon>
        <taxon>Agaricales</taxon>
        <taxon>Marasmiineae</taxon>
        <taxon>Physalacriaceae</taxon>
        <taxon>Desarmillaria</taxon>
    </lineage>
</organism>
<dbReference type="Gene3D" id="3.30.460.40">
    <property type="match status" value="1"/>
</dbReference>
<proteinExistence type="predicted"/>
<dbReference type="InterPro" id="IPR043519">
    <property type="entry name" value="NT_sf"/>
</dbReference>
<evidence type="ECO:0008006" key="3">
    <source>
        <dbReference type="Google" id="ProtNLM"/>
    </source>
</evidence>